<dbReference type="EC" id="1.5.5.1" evidence="11"/>
<sequence>MKDIVIVGAGPAGLTAAIELKKLEPRNNIIVLEKSSEVGGHLVSGTILQKYEYYDYISEYLLKDNTIITNENIWKLTKNSYYNLTRFAPNEYRNKGNILVDIGEVCKALATKATKIGVKICTCCSVDGFLSYKNSIVGLTLAGNNKIRSDYVIVAEGACGTLTEKVLKYHNVKINKKYALGIREERKYKIKELIGNNVGSIYHTNGWPSDDNSNGGFVYYYKDKIVIGYITYLDYSNDYLNPYNEFERFKSHPKISELIKGTIKIKYSAKLIVINDMNNPTDACFHGCAVIGCTLGLSDPMRLKGLHNAIISGKTIAEKYISTTTKMVTNIIDNFTDVDINVDIINTFKKSNQTSTIFQKYGAFITMIYRKFNKIIFSYLLNFKFKNRWFNYNKKPPRDWNVKDNRDNSLIFSDINYGHSSHIDVTDEIKHKIYDLRLNNKMSSRFCPAGVFSWEKEFKHYVFKIHHTNCLQCKACLVKTAEKTINWNVCKNGDGPNFMTEKL</sequence>
<organism evidence="14 15">
    <name type="scientific">Candidatus Hodgkinia cicadicola</name>
    <dbReference type="NCBI Taxonomy" id="573658"/>
    <lineage>
        <taxon>Bacteria</taxon>
        <taxon>Pseudomonadati</taxon>
        <taxon>Pseudomonadota</taxon>
        <taxon>Alphaproteobacteria</taxon>
        <taxon>Hyphomicrobiales</taxon>
        <taxon>Candidatus Hodgkinia</taxon>
    </lineage>
</organism>
<name>A0ABX4MJD3_9HYPH</name>
<comment type="catalytic activity">
    <reaction evidence="11">
        <text>a ubiquinone + reduced [electron-transfer flavoprotein] = a ubiquinol + oxidized [electron-transfer flavoprotein] + H(+)</text>
        <dbReference type="Rhea" id="RHEA:24052"/>
        <dbReference type="Rhea" id="RHEA-COMP:9565"/>
        <dbReference type="Rhea" id="RHEA-COMP:9566"/>
        <dbReference type="Rhea" id="RHEA-COMP:10685"/>
        <dbReference type="Rhea" id="RHEA-COMP:10686"/>
        <dbReference type="ChEBI" id="CHEBI:15378"/>
        <dbReference type="ChEBI" id="CHEBI:16389"/>
        <dbReference type="ChEBI" id="CHEBI:17976"/>
        <dbReference type="ChEBI" id="CHEBI:57692"/>
        <dbReference type="ChEBI" id="CHEBI:58307"/>
        <dbReference type="EC" id="1.5.5.1"/>
    </reaction>
</comment>
<dbReference type="Gene3D" id="3.50.50.60">
    <property type="entry name" value="FAD/NAD(P)-binding domain"/>
    <property type="match status" value="1"/>
</dbReference>
<evidence type="ECO:0000256" key="1">
    <source>
        <dbReference type="ARBA" id="ARBA00001974"/>
    </source>
</evidence>
<comment type="function">
    <text evidence="11">Accepts electrons from ETF and reduces ubiquinone.</text>
</comment>
<dbReference type="SUPFAM" id="SSF51905">
    <property type="entry name" value="FAD/NAD(P)-binding domain"/>
    <property type="match status" value="1"/>
</dbReference>
<dbReference type="PANTHER" id="PTHR10617">
    <property type="entry name" value="ELECTRON TRANSFER FLAVOPROTEIN-UBIQUINONE OXIDOREDUCTASE"/>
    <property type="match status" value="1"/>
</dbReference>
<keyword evidence="9 11" id="KW-0411">Iron-sulfur</keyword>
<comment type="caution">
    <text evidence="14">The sequence shown here is derived from an EMBL/GenBank/DDBJ whole genome shotgun (WGS) entry which is preliminary data.</text>
</comment>
<dbReference type="Pfam" id="PF13450">
    <property type="entry name" value="NAD_binding_8"/>
    <property type="match status" value="1"/>
</dbReference>
<evidence type="ECO:0000256" key="2">
    <source>
        <dbReference type="ARBA" id="ARBA00022448"/>
    </source>
</evidence>
<keyword evidence="5 11" id="KW-0274">FAD</keyword>
<dbReference type="InterPro" id="IPR049398">
    <property type="entry name" value="ETF-QO/FixC_UQ-bd"/>
</dbReference>
<dbReference type="Gene3D" id="3.30.70.20">
    <property type="match status" value="1"/>
</dbReference>
<dbReference type="Pfam" id="PF21162">
    <property type="entry name" value="ETFQO_UQ-bd"/>
    <property type="match status" value="1"/>
</dbReference>
<evidence type="ECO:0000259" key="13">
    <source>
        <dbReference type="Pfam" id="PF21162"/>
    </source>
</evidence>
<dbReference type="GO" id="GO:0004174">
    <property type="term" value="F:electron-transferring-flavoprotein dehydrogenase activity"/>
    <property type="evidence" value="ECO:0007669"/>
    <property type="project" value="UniProtKB-EC"/>
</dbReference>
<evidence type="ECO:0000313" key="15">
    <source>
        <dbReference type="Proteomes" id="UP000228684"/>
    </source>
</evidence>
<proteinExistence type="predicted"/>
<evidence type="ECO:0000256" key="9">
    <source>
        <dbReference type="ARBA" id="ARBA00023014"/>
    </source>
</evidence>
<evidence type="ECO:0000259" key="12">
    <source>
        <dbReference type="Pfam" id="PF05187"/>
    </source>
</evidence>
<dbReference type="InterPro" id="IPR007859">
    <property type="entry name" value="ETF-QO/FixX_C"/>
</dbReference>
<evidence type="ECO:0000256" key="3">
    <source>
        <dbReference type="ARBA" id="ARBA00022630"/>
    </source>
</evidence>
<keyword evidence="4 11" id="KW-0479">Metal-binding</keyword>
<dbReference type="SUPFAM" id="SSF54862">
    <property type="entry name" value="4Fe-4S ferredoxins"/>
    <property type="match status" value="1"/>
</dbReference>
<evidence type="ECO:0000256" key="7">
    <source>
        <dbReference type="ARBA" id="ARBA00023002"/>
    </source>
</evidence>
<keyword evidence="7 11" id="KW-0560">Oxidoreductase</keyword>
<keyword evidence="2 11" id="KW-0813">Transport</keyword>
<evidence type="ECO:0000256" key="5">
    <source>
        <dbReference type="ARBA" id="ARBA00022827"/>
    </source>
</evidence>
<protein>
    <recommendedName>
        <fullName evidence="11">Electron transfer flavoprotein-ubiquinone oxidoreductase</fullName>
        <shortName evidence="11">ETF-QO</shortName>
        <ecNumber evidence="11">1.5.5.1</ecNumber>
    </recommendedName>
</protein>
<dbReference type="Pfam" id="PF05187">
    <property type="entry name" value="Fer4_ETF_QO"/>
    <property type="match status" value="1"/>
</dbReference>
<dbReference type="InterPro" id="IPR040156">
    <property type="entry name" value="ETF-QO"/>
</dbReference>
<keyword evidence="3 11" id="KW-0285">Flavoprotein</keyword>
<comment type="cofactor">
    <cofactor evidence="11">
        <name>[4Fe-4S] cluster</name>
        <dbReference type="ChEBI" id="CHEBI:49883"/>
    </cofactor>
    <text evidence="11">Binds 1 [4Fe-4S] cluster.</text>
</comment>
<keyword evidence="10 11" id="KW-0830">Ubiquinone</keyword>
<accession>A0ABX4MJD3</accession>
<evidence type="ECO:0000256" key="11">
    <source>
        <dbReference type="RuleBase" id="RU366068"/>
    </source>
</evidence>
<feature type="domain" description="ETF-QO/FixC ubiquinone-binding" evidence="13">
    <location>
        <begin position="178"/>
        <end position="272"/>
    </location>
</feature>
<reference evidence="14" key="1">
    <citation type="submission" date="2017-09" db="EMBL/GenBank/DDBJ databases">
        <authorList>
            <person name="Campbell M.A."/>
            <person name="Lukasik P."/>
            <person name="Simon C."/>
            <person name="McCutcheon J.P."/>
        </authorList>
    </citation>
    <scope>NUCLEOTIDE SEQUENCE [LARGE SCALE GENOMIC DNA]</scope>
    <source>
        <strain evidence="14">MAGNEO</strain>
    </source>
</reference>
<feature type="domain" description="ETF-QO/FixX C-terminal" evidence="12">
    <location>
        <begin position="419"/>
        <end position="498"/>
    </location>
</feature>
<gene>
    <name evidence="14" type="primary">etfD</name>
    <name evidence="14" type="ORF">magneo_50</name>
</gene>
<dbReference type="PANTHER" id="PTHR10617:SF107">
    <property type="entry name" value="ELECTRON TRANSFER FLAVOPROTEIN-UBIQUINONE OXIDOREDUCTASE, MITOCHONDRIAL"/>
    <property type="match status" value="1"/>
</dbReference>
<dbReference type="SUPFAM" id="SSF54373">
    <property type="entry name" value="FAD-linked reductases, C-terminal domain"/>
    <property type="match status" value="1"/>
</dbReference>
<evidence type="ECO:0000256" key="4">
    <source>
        <dbReference type="ARBA" id="ARBA00022723"/>
    </source>
</evidence>
<keyword evidence="15" id="KW-1185">Reference proteome</keyword>
<dbReference type="InterPro" id="IPR036188">
    <property type="entry name" value="FAD/NAD-bd_sf"/>
</dbReference>
<dbReference type="Gene3D" id="3.30.9.90">
    <property type="match status" value="1"/>
</dbReference>
<dbReference type="Proteomes" id="UP000228684">
    <property type="component" value="Unassembled WGS sequence"/>
</dbReference>
<evidence type="ECO:0000256" key="10">
    <source>
        <dbReference type="ARBA" id="ARBA00023075"/>
    </source>
</evidence>
<keyword evidence="8 11" id="KW-0408">Iron</keyword>
<keyword evidence="6 11" id="KW-0249">Electron transport</keyword>
<evidence type="ECO:0000256" key="6">
    <source>
        <dbReference type="ARBA" id="ARBA00022982"/>
    </source>
</evidence>
<evidence type="ECO:0000313" key="14">
    <source>
        <dbReference type="EMBL" id="PIM95632.1"/>
    </source>
</evidence>
<dbReference type="EMBL" id="NXGM01000004">
    <property type="protein sequence ID" value="PIM95632.1"/>
    <property type="molecule type" value="Genomic_DNA"/>
</dbReference>
<dbReference type="PRINTS" id="PR00469">
    <property type="entry name" value="PNDRDTASEII"/>
</dbReference>
<evidence type="ECO:0000256" key="8">
    <source>
        <dbReference type="ARBA" id="ARBA00023004"/>
    </source>
</evidence>
<comment type="cofactor">
    <cofactor evidence="1 11">
        <name>FAD</name>
        <dbReference type="ChEBI" id="CHEBI:57692"/>
    </cofactor>
</comment>